<evidence type="ECO:0000313" key="1">
    <source>
        <dbReference type="EMBL" id="ODQ70095.1"/>
    </source>
</evidence>
<accession>A0A1E3PXD6</accession>
<dbReference type="Proteomes" id="UP000094385">
    <property type="component" value="Unassembled WGS sequence"/>
</dbReference>
<gene>
    <name evidence="1" type="ORF">LIPSTDRAFT_175073</name>
</gene>
<dbReference type="EMBL" id="KV454301">
    <property type="protein sequence ID" value="ODQ70095.1"/>
    <property type="molecule type" value="Genomic_DNA"/>
</dbReference>
<reference evidence="1 2" key="1">
    <citation type="journal article" date="2016" name="Proc. Natl. Acad. Sci. U.S.A.">
        <title>Comparative genomics of biotechnologically important yeasts.</title>
        <authorList>
            <person name="Riley R."/>
            <person name="Haridas S."/>
            <person name="Wolfe K.H."/>
            <person name="Lopes M.R."/>
            <person name="Hittinger C.T."/>
            <person name="Goeker M."/>
            <person name="Salamov A.A."/>
            <person name="Wisecaver J.H."/>
            <person name="Long T.M."/>
            <person name="Calvey C.H."/>
            <person name="Aerts A.L."/>
            <person name="Barry K.W."/>
            <person name="Choi C."/>
            <person name="Clum A."/>
            <person name="Coughlan A.Y."/>
            <person name="Deshpande S."/>
            <person name="Douglass A.P."/>
            <person name="Hanson S.J."/>
            <person name="Klenk H.-P."/>
            <person name="LaButti K.M."/>
            <person name="Lapidus A."/>
            <person name="Lindquist E.A."/>
            <person name="Lipzen A.M."/>
            <person name="Meier-Kolthoff J.P."/>
            <person name="Ohm R.A."/>
            <person name="Otillar R.P."/>
            <person name="Pangilinan J.L."/>
            <person name="Peng Y."/>
            <person name="Rokas A."/>
            <person name="Rosa C.A."/>
            <person name="Scheuner C."/>
            <person name="Sibirny A.A."/>
            <person name="Slot J.C."/>
            <person name="Stielow J.B."/>
            <person name="Sun H."/>
            <person name="Kurtzman C.P."/>
            <person name="Blackwell M."/>
            <person name="Grigoriev I.V."/>
            <person name="Jeffries T.W."/>
        </authorList>
    </citation>
    <scope>NUCLEOTIDE SEQUENCE [LARGE SCALE GENOMIC DNA]</scope>
    <source>
        <strain evidence="1 2">NRRL Y-11557</strain>
    </source>
</reference>
<sequence length="60" mass="7155">MTWQSIQKKIVDKSKQTYISTPAKHSIIPYNTIPYKTWKQIYKMPTTRSKYTFGKCTHKT</sequence>
<proteinExistence type="predicted"/>
<protein>
    <submittedName>
        <fullName evidence="1">Uncharacterized protein</fullName>
    </submittedName>
</protein>
<evidence type="ECO:0000313" key="2">
    <source>
        <dbReference type="Proteomes" id="UP000094385"/>
    </source>
</evidence>
<name>A0A1E3PXD6_LIPST</name>
<keyword evidence="2" id="KW-1185">Reference proteome</keyword>
<organism evidence="1 2">
    <name type="scientific">Lipomyces starkeyi NRRL Y-11557</name>
    <dbReference type="NCBI Taxonomy" id="675824"/>
    <lineage>
        <taxon>Eukaryota</taxon>
        <taxon>Fungi</taxon>
        <taxon>Dikarya</taxon>
        <taxon>Ascomycota</taxon>
        <taxon>Saccharomycotina</taxon>
        <taxon>Lipomycetes</taxon>
        <taxon>Lipomycetales</taxon>
        <taxon>Lipomycetaceae</taxon>
        <taxon>Lipomyces</taxon>
    </lineage>
</organism>
<dbReference type="AlphaFoldDB" id="A0A1E3PXD6"/>